<reference evidence="2" key="1">
    <citation type="journal article" date="2015" name="Nat. Genet.">
        <title>The genome and transcriptome of the zoonotic hookworm Ancylostoma ceylanicum identify infection-specific gene families.</title>
        <authorList>
            <person name="Schwarz E.M."/>
            <person name="Hu Y."/>
            <person name="Antoshechkin I."/>
            <person name="Miller M.M."/>
            <person name="Sternberg P.W."/>
            <person name="Aroian R.V."/>
        </authorList>
    </citation>
    <scope>NUCLEOTIDE SEQUENCE</scope>
    <source>
        <strain evidence="2">HY135</strain>
    </source>
</reference>
<dbReference type="Proteomes" id="UP000024635">
    <property type="component" value="Unassembled WGS sequence"/>
</dbReference>
<proteinExistence type="predicted"/>
<name>A0A016THN2_9BILA</name>
<sequence>MSCVFSCLLPMSSAIWWTVRRYIEEQGNSLRIPSPSSFPSIDIGHQHLFQKLMSKSARTAMARKATRT</sequence>
<organism evidence="1 2">
    <name type="scientific">Ancylostoma ceylanicum</name>
    <dbReference type="NCBI Taxonomy" id="53326"/>
    <lineage>
        <taxon>Eukaryota</taxon>
        <taxon>Metazoa</taxon>
        <taxon>Ecdysozoa</taxon>
        <taxon>Nematoda</taxon>
        <taxon>Chromadorea</taxon>
        <taxon>Rhabditida</taxon>
        <taxon>Rhabditina</taxon>
        <taxon>Rhabditomorpha</taxon>
        <taxon>Strongyloidea</taxon>
        <taxon>Ancylostomatidae</taxon>
        <taxon>Ancylostomatinae</taxon>
        <taxon>Ancylostoma</taxon>
    </lineage>
</organism>
<gene>
    <name evidence="1" type="primary">Acey_s0102.g3477</name>
    <name evidence="1" type="ORF">Y032_0102g3477</name>
</gene>
<dbReference type="EMBL" id="JARK01001438">
    <property type="protein sequence ID" value="EYC02088.1"/>
    <property type="molecule type" value="Genomic_DNA"/>
</dbReference>
<evidence type="ECO:0000313" key="2">
    <source>
        <dbReference type="Proteomes" id="UP000024635"/>
    </source>
</evidence>
<comment type="caution">
    <text evidence="1">The sequence shown here is derived from an EMBL/GenBank/DDBJ whole genome shotgun (WGS) entry which is preliminary data.</text>
</comment>
<accession>A0A016THN2</accession>
<keyword evidence="2" id="KW-1185">Reference proteome</keyword>
<protein>
    <submittedName>
        <fullName evidence="1">Uncharacterized protein</fullName>
    </submittedName>
</protein>
<evidence type="ECO:0000313" key="1">
    <source>
        <dbReference type="EMBL" id="EYC02088.1"/>
    </source>
</evidence>
<dbReference type="AlphaFoldDB" id="A0A016THN2"/>